<dbReference type="Proteomes" id="UP001168972">
    <property type="component" value="Unassembled WGS sequence"/>
</dbReference>
<evidence type="ECO:0000256" key="10">
    <source>
        <dbReference type="ARBA" id="ARBA00031497"/>
    </source>
</evidence>
<keyword evidence="8 11" id="KW-0472">Membrane</keyword>
<dbReference type="GO" id="GO:0006120">
    <property type="term" value="P:mitochondrial electron transport, NADH to ubiquinone"/>
    <property type="evidence" value="ECO:0007669"/>
    <property type="project" value="InterPro"/>
</dbReference>
<sequence>MNQYSRESILSALDITYGKPGYYDSPEGKNPWEKIWGLTKYAIPTGIFFSTADAVLITQARNALEAANVLGYWMVPLIGLSTAFTSVTYIATNLRGKDDKLNYACGVLACGPVLHAWKRSTEFTFWGMGILMAAALLKKDAIESGYEILPKTSFIHGNYEYDFSMVSEEWPRRPI</sequence>
<organism evidence="12 13">
    <name type="scientific">Microctonus hyperodae</name>
    <name type="common">Parasitoid wasp</name>
    <dbReference type="NCBI Taxonomy" id="165561"/>
    <lineage>
        <taxon>Eukaryota</taxon>
        <taxon>Metazoa</taxon>
        <taxon>Ecdysozoa</taxon>
        <taxon>Arthropoda</taxon>
        <taxon>Hexapoda</taxon>
        <taxon>Insecta</taxon>
        <taxon>Pterygota</taxon>
        <taxon>Neoptera</taxon>
        <taxon>Endopterygota</taxon>
        <taxon>Hymenoptera</taxon>
        <taxon>Apocrita</taxon>
        <taxon>Ichneumonoidea</taxon>
        <taxon>Braconidae</taxon>
        <taxon>Euphorinae</taxon>
        <taxon>Microctonus</taxon>
    </lineage>
</organism>
<protein>
    <recommendedName>
        <fullName evidence="3">NADH dehydrogenase [ubiquinone] 1 alpha subcomplex subunit 11</fullName>
    </recommendedName>
    <alternativeName>
        <fullName evidence="9">Complex I-B14.7</fullName>
    </alternativeName>
    <alternativeName>
        <fullName evidence="10">NADH-ubiquinone oxidoreductase subunit B14.7</fullName>
    </alternativeName>
</protein>
<evidence type="ECO:0000256" key="1">
    <source>
        <dbReference type="ARBA" id="ARBA00004292"/>
    </source>
</evidence>
<evidence type="ECO:0000256" key="5">
    <source>
        <dbReference type="ARBA" id="ARBA00022792"/>
    </source>
</evidence>
<evidence type="ECO:0000256" key="3">
    <source>
        <dbReference type="ARBA" id="ARBA00018191"/>
    </source>
</evidence>
<dbReference type="GO" id="GO:0005743">
    <property type="term" value="C:mitochondrial inner membrane"/>
    <property type="evidence" value="ECO:0007669"/>
    <property type="project" value="UniProtKB-SubCell"/>
</dbReference>
<evidence type="ECO:0000313" key="13">
    <source>
        <dbReference type="Proteomes" id="UP001168972"/>
    </source>
</evidence>
<evidence type="ECO:0000256" key="9">
    <source>
        <dbReference type="ARBA" id="ARBA00030608"/>
    </source>
</evidence>
<evidence type="ECO:0000256" key="6">
    <source>
        <dbReference type="ARBA" id="ARBA00022989"/>
    </source>
</evidence>
<comment type="similarity">
    <text evidence="2">Belongs to the complex I NDUFA11 subunit family.</text>
</comment>
<keyword evidence="5" id="KW-0999">Mitochondrion inner membrane</keyword>
<evidence type="ECO:0000256" key="7">
    <source>
        <dbReference type="ARBA" id="ARBA00023128"/>
    </source>
</evidence>
<evidence type="ECO:0000256" key="8">
    <source>
        <dbReference type="ARBA" id="ARBA00023136"/>
    </source>
</evidence>
<dbReference type="InterPro" id="IPR039205">
    <property type="entry name" value="NDUFA11"/>
</dbReference>
<keyword evidence="13" id="KW-1185">Reference proteome</keyword>
<evidence type="ECO:0000256" key="2">
    <source>
        <dbReference type="ARBA" id="ARBA00008699"/>
    </source>
</evidence>
<keyword evidence="4 11" id="KW-0812">Transmembrane</keyword>
<dbReference type="AlphaFoldDB" id="A0AA39KPK5"/>
<evidence type="ECO:0000256" key="11">
    <source>
        <dbReference type="SAM" id="Phobius"/>
    </source>
</evidence>
<proteinExistence type="inferred from homology"/>
<gene>
    <name evidence="12" type="ORF">PV327_002630</name>
</gene>
<accession>A0AA39KPK5</accession>
<name>A0AA39KPK5_MICHY</name>
<dbReference type="GO" id="GO:0045271">
    <property type="term" value="C:respiratory chain complex I"/>
    <property type="evidence" value="ECO:0007669"/>
    <property type="project" value="InterPro"/>
</dbReference>
<dbReference type="PANTHER" id="PTHR21382:SF1">
    <property type="entry name" value="NADH DEHYDROGENASE [UBIQUINONE] 1 ALPHA SUBCOMPLEX SUBUNIT 11"/>
    <property type="match status" value="1"/>
</dbReference>
<feature type="transmembrane region" description="Helical" evidence="11">
    <location>
        <begin position="70"/>
        <end position="91"/>
    </location>
</feature>
<reference evidence="12" key="1">
    <citation type="journal article" date="2023" name="bioRxiv">
        <title>Scaffold-level genome assemblies of two parasitoid biocontrol wasps reveal the parthenogenesis mechanism and an associated novel virus.</title>
        <authorList>
            <person name="Inwood S."/>
            <person name="Skelly J."/>
            <person name="Guhlin J."/>
            <person name="Harrop T."/>
            <person name="Goldson S."/>
            <person name="Dearden P."/>
        </authorList>
    </citation>
    <scope>NUCLEOTIDE SEQUENCE</scope>
    <source>
        <strain evidence="12">Lincoln</strain>
        <tissue evidence="12">Whole body</tissue>
    </source>
</reference>
<evidence type="ECO:0000256" key="4">
    <source>
        <dbReference type="ARBA" id="ARBA00022692"/>
    </source>
</evidence>
<reference evidence="12" key="2">
    <citation type="submission" date="2023-03" db="EMBL/GenBank/DDBJ databases">
        <authorList>
            <person name="Inwood S.N."/>
            <person name="Skelly J.G."/>
            <person name="Guhlin J."/>
            <person name="Harrop T.W.R."/>
            <person name="Goldson S.G."/>
            <person name="Dearden P.K."/>
        </authorList>
    </citation>
    <scope>NUCLEOTIDE SEQUENCE</scope>
    <source>
        <strain evidence="12">Lincoln</strain>
        <tissue evidence="12">Whole body</tissue>
    </source>
</reference>
<comment type="subcellular location">
    <subcellularLocation>
        <location evidence="1">Mitochondrion inner membrane</location>
        <topology evidence="1">Multi-pass membrane protein</topology>
        <orientation evidence="1">Matrix side</orientation>
    </subcellularLocation>
</comment>
<keyword evidence="7" id="KW-0496">Mitochondrion</keyword>
<keyword evidence="6 11" id="KW-1133">Transmembrane helix</keyword>
<evidence type="ECO:0000313" key="12">
    <source>
        <dbReference type="EMBL" id="KAK0168866.1"/>
    </source>
</evidence>
<dbReference type="EMBL" id="JAQQBR010001831">
    <property type="protein sequence ID" value="KAK0168866.1"/>
    <property type="molecule type" value="Genomic_DNA"/>
</dbReference>
<comment type="caution">
    <text evidence="12">The sequence shown here is derived from an EMBL/GenBank/DDBJ whole genome shotgun (WGS) entry which is preliminary data.</text>
</comment>
<dbReference type="PANTHER" id="PTHR21382">
    <property type="entry name" value="NADH-UBIQUINONE OXIDOREDUCTASE SUBUNIT"/>
    <property type="match status" value="1"/>
</dbReference>